<dbReference type="Proteomes" id="UP001162164">
    <property type="component" value="Unassembled WGS sequence"/>
</dbReference>
<dbReference type="SUPFAM" id="SSF52129">
    <property type="entry name" value="Caspase-like"/>
    <property type="match status" value="1"/>
</dbReference>
<evidence type="ECO:0000256" key="1">
    <source>
        <dbReference type="ARBA" id="ARBA00010134"/>
    </source>
</evidence>
<reference evidence="4" key="1">
    <citation type="journal article" date="2023" name="Insect Mol. Biol.">
        <title>Genome sequencing provides insights into the evolution of gene families encoding plant cell wall-degrading enzymes in longhorned beetles.</title>
        <authorList>
            <person name="Shin N.R."/>
            <person name="Okamura Y."/>
            <person name="Kirsch R."/>
            <person name="Pauchet Y."/>
        </authorList>
    </citation>
    <scope>NUCLEOTIDE SEQUENCE</scope>
    <source>
        <strain evidence="4">MMC_N1</strain>
    </source>
</reference>
<dbReference type="InterPro" id="IPR011600">
    <property type="entry name" value="Pept_C14_caspase"/>
</dbReference>
<proteinExistence type="inferred from homology"/>
<keyword evidence="5" id="KW-1185">Reference proteome</keyword>
<sequence length="124" mass="14541">MDSFSNGSNPQTSLADVNDRSNNNTPLVLNNSDNGKVQYNGIPTELETYYCFYKMNHKKQGIAYIFNHENFQNPKQCSKRKGTDEDARKLSTTLKNLKIRYLKKEDIKHHIEQDFKKQLTFYLE</sequence>
<evidence type="ECO:0000313" key="5">
    <source>
        <dbReference type="Proteomes" id="UP001162164"/>
    </source>
</evidence>
<organism evidence="4 5">
    <name type="scientific">Molorchus minor</name>
    <dbReference type="NCBI Taxonomy" id="1323400"/>
    <lineage>
        <taxon>Eukaryota</taxon>
        <taxon>Metazoa</taxon>
        <taxon>Ecdysozoa</taxon>
        <taxon>Arthropoda</taxon>
        <taxon>Hexapoda</taxon>
        <taxon>Insecta</taxon>
        <taxon>Pterygota</taxon>
        <taxon>Neoptera</taxon>
        <taxon>Endopterygota</taxon>
        <taxon>Coleoptera</taxon>
        <taxon>Polyphaga</taxon>
        <taxon>Cucujiformia</taxon>
        <taxon>Chrysomeloidea</taxon>
        <taxon>Cerambycidae</taxon>
        <taxon>Lamiinae</taxon>
        <taxon>Monochamini</taxon>
        <taxon>Molorchus</taxon>
    </lineage>
</organism>
<dbReference type="PRINTS" id="PR00376">
    <property type="entry name" value="IL1BCENZYME"/>
</dbReference>
<gene>
    <name evidence="4" type="ORF">NQ317_016976</name>
</gene>
<comment type="caution">
    <text evidence="4">The sequence shown here is derived from an EMBL/GenBank/DDBJ whole genome shotgun (WGS) entry which is preliminary data.</text>
</comment>
<name>A0ABQ9IVB1_9CUCU</name>
<dbReference type="Gene3D" id="3.40.50.1460">
    <property type="match status" value="1"/>
</dbReference>
<feature type="region of interest" description="Disordered" evidence="2">
    <location>
        <begin position="1"/>
        <end position="34"/>
    </location>
</feature>
<dbReference type="PROSITE" id="PS50208">
    <property type="entry name" value="CASPASE_P20"/>
    <property type="match status" value="1"/>
</dbReference>
<comment type="similarity">
    <text evidence="1">Belongs to the peptidase C14A family.</text>
</comment>
<dbReference type="InterPro" id="IPR015917">
    <property type="entry name" value="Pept_C14A"/>
</dbReference>
<evidence type="ECO:0000259" key="3">
    <source>
        <dbReference type="PROSITE" id="PS50208"/>
    </source>
</evidence>
<dbReference type="Pfam" id="PF00656">
    <property type="entry name" value="Peptidase_C14"/>
    <property type="match status" value="1"/>
</dbReference>
<dbReference type="EMBL" id="JAPWTJ010002297">
    <property type="protein sequence ID" value="KAJ8966764.1"/>
    <property type="molecule type" value="Genomic_DNA"/>
</dbReference>
<dbReference type="InterPro" id="IPR001309">
    <property type="entry name" value="Pept_C14_p20"/>
</dbReference>
<evidence type="ECO:0000313" key="4">
    <source>
        <dbReference type="EMBL" id="KAJ8966764.1"/>
    </source>
</evidence>
<evidence type="ECO:0000256" key="2">
    <source>
        <dbReference type="SAM" id="MobiDB-lite"/>
    </source>
</evidence>
<protein>
    <recommendedName>
        <fullName evidence="3">Caspase family p20 domain-containing protein</fullName>
    </recommendedName>
</protein>
<dbReference type="InterPro" id="IPR029030">
    <property type="entry name" value="Caspase-like_dom_sf"/>
</dbReference>
<accession>A0ABQ9IVB1</accession>
<feature type="domain" description="Caspase family p20" evidence="3">
    <location>
        <begin position="59"/>
        <end position="107"/>
    </location>
</feature>